<name>A0A819LIG4_9BILA</name>
<evidence type="ECO:0000313" key="3">
    <source>
        <dbReference type="EMBL" id="CAF3961583.1"/>
    </source>
</evidence>
<reference evidence="3" key="1">
    <citation type="submission" date="2021-02" db="EMBL/GenBank/DDBJ databases">
        <authorList>
            <person name="Nowell W R."/>
        </authorList>
    </citation>
    <scope>NUCLEOTIDE SEQUENCE</scope>
</reference>
<protein>
    <submittedName>
        <fullName evidence="3">Uncharacterized protein</fullName>
    </submittedName>
</protein>
<dbReference type="Proteomes" id="UP000663845">
    <property type="component" value="Unassembled WGS sequence"/>
</dbReference>
<sequence>MFRLISTVINWSLLLLLESTDVSLYFDLIFGLLDHWWLQSSNARALRDIHQWTTASQEIGGFEDVETVMSQYESTLILASRTISHKVLQTLDERKHQA</sequence>
<organism evidence="3 4">
    <name type="scientific">Adineta steineri</name>
    <dbReference type="NCBI Taxonomy" id="433720"/>
    <lineage>
        <taxon>Eukaryota</taxon>
        <taxon>Metazoa</taxon>
        <taxon>Spiralia</taxon>
        <taxon>Gnathifera</taxon>
        <taxon>Rotifera</taxon>
        <taxon>Eurotatoria</taxon>
        <taxon>Bdelloidea</taxon>
        <taxon>Adinetida</taxon>
        <taxon>Adinetidae</taxon>
        <taxon>Adineta</taxon>
    </lineage>
</organism>
<evidence type="ECO:0000313" key="4">
    <source>
        <dbReference type="Proteomes" id="UP000663844"/>
    </source>
</evidence>
<dbReference type="Proteomes" id="UP000663844">
    <property type="component" value="Unassembled WGS sequence"/>
</dbReference>
<dbReference type="AlphaFoldDB" id="A0A819LIG4"/>
<accession>A0A819LIG4</accession>
<dbReference type="EMBL" id="CAJNOG010001372">
    <property type="protein sequence ID" value="CAF1437190.1"/>
    <property type="molecule type" value="Genomic_DNA"/>
</dbReference>
<gene>
    <name evidence="2" type="ORF">JYZ213_LOCUS39913</name>
    <name evidence="3" type="ORF">OXD698_LOCUS27286</name>
</gene>
<evidence type="ECO:0000313" key="2">
    <source>
        <dbReference type="EMBL" id="CAF1437190.1"/>
    </source>
</evidence>
<comment type="caution">
    <text evidence="3">The sequence shown here is derived from an EMBL/GenBank/DDBJ whole genome shotgun (WGS) entry which is preliminary data.</text>
</comment>
<proteinExistence type="predicted"/>
<keyword evidence="1" id="KW-0732">Signal</keyword>
<evidence type="ECO:0000256" key="1">
    <source>
        <dbReference type="SAM" id="SignalP"/>
    </source>
</evidence>
<feature type="signal peptide" evidence="1">
    <location>
        <begin position="1"/>
        <end position="19"/>
    </location>
</feature>
<feature type="chain" id="PRO_5036235577" evidence="1">
    <location>
        <begin position="20"/>
        <end position="98"/>
    </location>
</feature>
<dbReference type="EMBL" id="CAJOAZ010002809">
    <property type="protein sequence ID" value="CAF3961583.1"/>
    <property type="molecule type" value="Genomic_DNA"/>
</dbReference>